<protein>
    <submittedName>
        <fullName evidence="1">Uncharacterized protein</fullName>
    </submittedName>
</protein>
<dbReference type="AlphaFoldDB" id="A0AA48RC22"/>
<gene>
    <name evidence="1" type="ORF">AMST5_00761</name>
</gene>
<evidence type="ECO:0000313" key="1">
    <source>
        <dbReference type="EMBL" id="CAJ0854657.1"/>
    </source>
</evidence>
<sequence length="78" mass="8572">MKNPDPERTEPFRRLALLLYLEASQNLAAVIAHIPEAHRGSYTYVVGCQIAEMEAALAEAKEAPLTFAAMHSRPHGKA</sequence>
<name>A0AA48RC22_9ZZZZ</name>
<reference evidence="1" key="1">
    <citation type="submission" date="2023-07" db="EMBL/GenBank/DDBJ databases">
        <authorList>
            <person name="Pelsma A.J. K."/>
        </authorList>
    </citation>
    <scope>NUCLEOTIDE SEQUENCE</scope>
</reference>
<accession>A0AA48RC22</accession>
<dbReference type="EMBL" id="OY288114">
    <property type="protein sequence ID" value="CAJ0854657.1"/>
    <property type="molecule type" value="Genomic_DNA"/>
</dbReference>
<proteinExistence type="predicted"/>
<organism evidence="1">
    <name type="scientific">freshwater sediment metagenome</name>
    <dbReference type="NCBI Taxonomy" id="556182"/>
    <lineage>
        <taxon>unclassified sequences</taxon>
        <taxon>metagenomes</taxon>
        <taxon>ecological metagenomes</taxon>
    </lineage>
</organism>